<comment type="similarity">
    <text evidence="1">Belongs to the ATP-dependent DNA ligase family.</text>
</comment>
<dbReference type="EMBL" id="JABMCB010000119">
    <property type="protein sequence ID" value="NUU73958.1"/>
    <property type="molecule type" value="Genomic_DNA"/>
</dbReference>
<dbReference type="GO" id="GO:0003910">
    <property type="term" value="F:DNA ligase (ATP) activity"/>
    <property type="evidence" value="ECO:0007669"/>
    <property type="project" value="InterPro"/>
</dbReference>
<dbReference type="AlphaFoldDB" id="A0A7Y6ETN8"/>
<accession>A0A7Y6ETN8</accession>
<dbReference type="RefSeq" id="WP_175393944.1">
    <property type="nucleotide sequence ID" value="NZ_JABMCB010000119.1"/>
</dbReference>
<dbReference type="InterPro" id="IPR050191">
    <property type="entry name" value="ATP-dep_DNA_ligase"/>
</dbReference>
<evidence type="ECO:0000313" key="4">
    <source>
        <dbReference type="EMBL" id="NUU73958.1"/>
    </source>
</evidence>
<evidence type="ECO:0000259" key="3">
    <source>
        <dbReference type="Pfam" id="PF01068"/>
    </source>
</evidence>
<gene>
    <name evidence="4" type="ORF">HP552_01510</name>
</gene>
<dbReference type="Gene3D" id="3.30.470.30">
    <property type="entry name" value="DNA ligase/mRNA capping enzyme"/>
    <property type="match status" value="1"/>
</dbReference>
<dbReference type="InterPro" id="IPR012310">
    <property type="entry name" value="DNA_ligase_ATP-dep_cent"/>
</dbReference>
<comment type="caution">
    <text evidence="4">The sequence shown here is derived from an EMBL/GenBank/DDBJ whole genome shotgun (WGS) entry which is preliminary data.</text>
</comment>
<evidence type="ECO:0000256" key="1">
    <source>
        <dbReference type="ARBA" id="ARBA00007572"/>
    </source>
</evidence>
<protein>
    <submittedName>
        <fullName evidence="4">DNA ligase</fullName>
    </submittedName>
</protein>
<reference evidence="4 5" key="1">
    <citation type="submission" date="2020-05" db="EMBL/GenBank/DDBJ databases">
        <title>Genome Sequencing of Type Strains.</title>
        <authorList>
            <person name="Lemaire J.F."/>
            <person name="Inderbitzin P."/>
            <person name="Gregorio O.A."/>
            <person name="Collins S.B."/>
            <person name="Wespe N."/>
            <person name="Knight-Connoni V."/>
        </authorList>
    </citation>
    <scope>NUCLEOTIDE SEQUENCE [LARGE SCALE GENOMIC DNA]</scope>
    <source>
        <strain evidence="4 5">LMG 21957</strain>
    </source>
</reference>
<dbReference type="GO" id="GO:0005524">
    <property type="term" value="F:ATP binding"/>
    <property type="evidence" value="ECO:0007669"/>
    <property type="project" value="InterPro"/>
</dbReference>
<organism evidence="4 5">
    <name type="scientific">Paenibacillus xylanilyticus</name>
    <dbReference type="NCBI Taxonomy" id="248903"/>
    <lineage>
        <taxon>Bacteria</taxon>
        <taxon>Bacillati</taxon>
        <taxon>Bacillota</taxon>
        <taxon>Bacilli</taxon>
        <taxon>Bacillales</taxon>
        <taxon>Paenibacillaceae</taxon>
        <taxon>Paenibacillus</taxon>
    </lineage>
</organism>
<proteinExistence type="inferred from homology"/>
<dbReference type="PANTHER" id="PTHR45674">
    <property type="entry name" value="DNA LIGASE 1/3 FAMILY MEMBER"/>
    <property type="match status" value="1"/>
</dbReference>
<dbReference type="Pfam" id="PF01068">
    <property type="entry name" value="DNA_ligase_A_M"/>
    <property type="match status" value="1"/>
</dbReference>
<dbReference type="PANTHER" id="PTHR45674:SF4">
    <property type="entry name" value="DNA LIGASE 1"/>
    <property type="match status" value="1"/>
</dbReference>
<dbReference type="GO" id="GO:0006281">
    <property type="term" value="P:DNA repair"/>
    <property type="evidence" value="ECO:0007669"/>
    <property type="project" value="InterPro"/>
</dbReference>
<evidence type="ECO:0000313" key="5">
    <source>
        <dbReference type="Proteomes" id="UP000526125"/>
    </source>
</evidence>
<dbReference type="Proteomes" id="UP000526125">
    <property type="component" value="Unassembled WGS sequence"/>
</dbReference>
<evidence type="ECO:0000256" key="2">
    <source>
        <dbReference type="ARBA" id="ARBA00022598"/>
    </source>
</evidence>
<keyword evidence="2 4" id="KW-0436">Ligase</keyword>
<feature type="domain" description="ATP-dependent DNA ligase family profile" evidence="3">
    <location>
        <begin position="22"/>
        <end position="201"/>
    </location>
</feature>
<sequence length="303" mass="34914">MLNQPIKPMLLQPLPPSGIKEGWKSSIKWDGFRISIHYDHGNVRAYTRHGTEVTERFPELQKISLSAKTAILDGECIAFDVTQATDQTPKIWWDDAMARFHTKKASAIKQISKSLKAHFPIWDVLWINGQSVMSKTFTERREILQTILPPSDTISITPLFDDGTQLFLNIKQQGLEGIVQYNSDAPYYLDSRPQDVITKIKAYQFAICDVVSIRKNRFGWGLQMNDKYVGLLEFPPQRALIQQFHSIKKNLVRSETKDWIYLEPLISCRIKFQCFTKYGNLRSPTLVEFFPTSSVSKEHMLAK</sequence>
<dbReference type="GO" id="GO:0006310">
    <property type="term" value="P:DNA recombination"/>
    <property type="evidence" value="ECO:0007669"/>
    <property type="project" value="InterPro"/>
</dbReference>
<keyword evidence="5" id="KW-1185">Reference proteome</keyword>
<name>A0A7Y6ETN8_9BACL</name>
<dbReference type="SUPFAM" id="SSF56091">
    <property type="entry name" value="DNA ligase/mRNA capping enzyme, catalytic domain"/>
    <property type="match status" value="1"/>
</dbReference>